<comment type="caution">
    <text evidence="2">The sequence shown here is derived from an EMBL/GenBank/DDBJ whole genome shotgun (WGS) entry which is preliminary data.</text>
</comment>
<proteinExistence type="predicted"/>
<feature type="non-terminal residue" evidence="2">
    <location>
        <position position="21"/>
    </location>
</feature>
<evidence type="ECO:0000256" key="1">
    <source>
        <dbReference type="SAM" id="MobiDB-lite"/>
    </source>
</evidence>
<gene>
    <name evidence="2" type="ORF">LCGC14_1833780</name>
</gene>
<dbReference type="EMBL" id="LAZR01018153">
    <property type="protein sequence ID" value="KKL97506.1"/>
    <property type="molecule type" value="Genomic_DNA"/>
</dbReference>
<organism evidence="2">
    <name type="scientific">marine sediment metagenome</name>
    <dbReference type="NCBI Taxonomy" id="412755"/>
    <lineage>
        <taxon>unclassified sequences</taxon>
        <taxon>metagenomes</taxon>
        <taxon>ecological metagenomes</taxon>
    </lineage>
</organism>
<sequence length="21" mass="2374">MKKETVNKTASKLAKLQDIAR</sequence>
<name>A0A0F9H3H8_9ZZZZ</name>
<protein>
    <submittedName>
        <fullName evidence="2">Uncharacterized protein</fullName>
    </submittedName>
</protein>
<reference evidence="2" key="1">
    <citation type="journal article" date="2015" name="Nature">
        <title>Complex archaea that bridge the gap between prokaryotes and eukaryotes.</title>
        <authorList>
            <person name="Spang A."/>
            <person name="Saw J.H."/>
            <person name="Jorgensen S.L."/>
            <person name="Zaremba-Niedzwiedzka K."/>
            <person name="Martijn J."/>
            <person name="Lind A.E."/>
            <person name="van Eijk R."/>
            <person name="Schleper C."/>
            <person name="Guy L."/>
            <person name="Ettema T.J."/>
        </authorList>
    </citation>
    <scope>NUCLEOTIDE SEQUENCE</scope>
</reference>
<accession>A0A0F9H3H8</accession>
<evidence type="ECO:0000313" key="2">
    <source>
        <dbReference type="EMBL" id="KKL97506.1"/>
    </source>
</evidence>
<dbReference type="AlphaFoldDB" id="A0A0F9H3H8"/>
<feature type="region of interest" description="Disordered" evidence="1">
    <location>
        <begin position="1"/>
        <end position="21"/>
    </location>
</feature>